<organism evidence="5 6">
    <name type="scientific">Chitinophaga filiformis</name>
    <name type="common">Myxococcus filiformis</name>
    <name type="synonym">Flexibacter filiformis</name>
    <dbReference type="NCBI Taxonomy" id="104663"/>
    <lineage>
        <taxon>Bacteria</taxon>
        <taxon>Pseudomonadati</taxon>
        <taxon>Bacteroidota</taxon>
        <taxon>Chitinophagia</taxon>
        <taxon>Chitinophagales</taxon>
        <taxon>Chitinophagaceae</taxon>
        <taxon>Chitinophaga</taxon>
    </lineage>
</organism>
<dbReference type="Gene3D" id="2.60.40.1800">
    <property type="match status" value="2"/>
</dbReference>
<sequence length="562" mass="58845">MTIPIRSLLPSVALTIIYCLVSSIFIHAKNNSITDSELCFQPSGMQVSSRNSGGTGTRDKDTTPIVATISTTAANGIYGVGSTIIFHITFDQVIRVSGGTPALTLATDPVTRTALYISGDSSNTLAFAYTVNTGDTTASLDYTGTDALLFNGAVVRGSGGSIASLVLPAPGSVGSIAGQRTIVIDGNAPPAPVITIPVSNTIFNTTDMLISGTAEPNTLITVYVDGNVLTTATTDAGGSWSSAFTANSLADGKHNIRATATDNAKNVSPQSTAIPIVTDVTIPGAMSVAILSGNQNPAYATTGDVITVYFTVDDDIYVPEITVLGKPVTVSMVGAKEYVGRYTVTAADPDGTVPFSIDFKDLNGNAGATITATTDNSKVVIDRKPPAVTLNTIEISPLRHAFLVYISFSEAIADFDPGYLTVSNATISDLTSISNNVMTVLVTPQYDGMVTLKLAANAAHDVAGNPSQAAEDLQVEALFGGYFEKVYPNPASGIMHLHFTGTVNEKAKVTMTSFMGVLVFEKDLQMDDKTLTVDVSGLEPGAYIMRITSKNYNFYTNVMVVH</sequence>
<evidence type="ECO:0000313" key="5">
    <source>
        <dbReference type="EMBL" id="SDG71712.1"/>
    </source>
</evidence>
<proteinExistence type="predicted"/>
<dbReference type="InterPro" id="IPR044048">
    <property type="entry name" value="Big_12"/>
</dbReference>
<keyword evidence="1" id="KW-0472">Membrane</keyword>
<dbReference type="NCBIfam" id="TIGR04183">
    <property type="entry name" value="Por_Secre_tail"/>
    <property type="match status" value="1"/>
</dbReference>
<protein>
    <submittedName>
        <fullName evidence="5">Por secretion system C-terminal sorting domain-containing protein</fullName>
    </submittedName>
</protein>
<keyword evidence="1" id="KW-0812">Transmembrane</keyword>
<keyword evidence="1" id="KW-1133">Transmembrane helix</keyword>
<evidence type="ECO:0000256" key="1">
    <source>
        <dbReference type="SAM" id="Phobius"/>
    </source>
</evidence>
<evidence type="ECO:0000313" key="6">
    <source>
        <dbReference type="Proteomes" id="UP000199045"/>
    </source>
</evidence>
<dbReference type="Pfam" id="PF19078">
    <property type="entry name" value="Big_12"/>
    <property type="match status" value="1"/>
</dbReference>
<evidence type="ECO:0000259" key="3">
    <source>
        <dbReference type="Pfam" id="PF19077"/>
    </source>
</evidence>
<dbReference type="Pfam" id="PF19077">
    <property type="entry name" value="Big_13"/>
    <property type="match status" value="1"/>
</dbReference>
<feature type="domain" description="Bacterial Ig-like" evidence="3">
    <location>
        <begin position="200"/>
        <end position="274"/>
    </location>
</feature>
<reference evidence="5 6" key="1">
    <citation type="submission" date="2016-10" db="EMBL/GenBank/DDBJ databases">
        <authorList>
            <person name="de Groot N.N."/>
        </authorList>
    </citation>
    <scope>NUCLEOTIDE SEQUENCE [LARGE SCALE GENOMIC DNA]</scope>
    <source>
        <strain evidence="5 6">DSM 527</strain>
    </source>
</reference>
<feature type="domain" description="Bacterial Ig-like" evidence="4">
    <location>
        <begin position="383"/>
        <end position="470"/>
    </location>
</feature>
<name>A0A1G7WIB9_CHIFI</name>
<gene>
    <name evidence="5" type="ORF">SAMN04488121_1066</name>
</gene>
<feature type="domain" description="Secretion system C-terminal sorting" evidence="2">
    <location>
        <begin position="486"/>
        <end position="558"/>
    </location>
</feature>
<dbReference type="Pfam" id="PF18962">
    <property type="entry name" value="Por_Secre_tail"/>
    <property type="match status" value="1"/>
</dbReference>
<dbReference type="OrthoDB" id="613625at2"/>
<evidence type="ECO:0000259" key="4">
    <source>
        <dbReference type="Pfam" id="PF19078"/>
    </source>
</evidence>
<dbReference type="InterPro" id="IPR044016">
    <property type="entry name" value="Big_13"/>
</dbReference>
<dbReference type="STRING" id="104663.SAMN04488121_1066"/>
<accession>A0A1G7WIB9</accession>
<dbReference type="RefSeq" id="WP_089835094.1">
    <property type="nucleotide sequence ID" value="NZ_FNBN01000006.1"/>
</dbReference>
<dbReference type="AlphaFoldDB" id="A0A1G7WIB9"/>
<dbReference type="Proteomes" id="UP000199045">
    <property type="component" value="Unassembled WGS sequence"/>
</dbReference>
<dbReference type="InterPro" id="IPR026444">
    <property type="entry name" value="Secre_tail"/>
</dbReference>
<feature type="transmembrane region" description="Helical" evidence="1">
    <location>
        <begin position="7"/>
        <end position="28"/>
    </location>
</feature>
<dbReference type="EMBL" id="FNBN01000006">
    <property type="protein sequence ID" value="SDG71712.1"/>
    <property type="molecule type" value="Genomic_DNA"/>
</dbReference>
<evidence type="ECO:0000259" key="2">
    <source>
        <dbReference type="Pfam" id="PF18962"/>
    </source>
</evidence>